<evidence type="ECO:0000313" key="4">
    <source>
        <dbReference type="Proteomes" id="UP000643810"/>
    </source>
</evidence>
<dbReference type="InterPro" id="IPR011330">
    <property type="entry name" value="Glyco_hydro/deAcase_b/a-brl"/>
</dbReference>
<keyword evidence="4" id="KW-1185">Reference proteome</keyword>
<evidence type="ECO:0000313" key="3">
    <source>
        <dbReference type="EMBL" id="MBC5685261.1"/>
    </source>
</evidence>
<name>A0ABR7GEP1_9FIRM</name>
<evidence type="ECO:0000259" key="2">
    <source>
        <dbReference type="PROSITE" id="PS51677"/>
    </source>
</evidence>
<gene>
    <name evidence="3" type="ORF">H8R94_01305</name>
</gene>
<keyword evidence="1" id="KW-1133">Transmembrane helix</keyword>
<protein>
    <submittedName>
        <fullName evidence="3">Polysaccharide deacetylase</fullName>
    </submittedName>
</protein>
<accession>A0ABR7GEP1</accession>
<keyword evidence="1" id="KW-0812">Transmembrane</keyword>
<dbReference type="PROSITE" id="PS51677">
    <property type="entry name" value="NODB"/>
    <property type="match status" value="1"/>
</dbReference>
<dbReference type="EMBL" id="JACOPG010000001">
    <property type="protein sequence ID" value="MBC5685261.1"/>
    <property type="molecule type" value="Genomic_DNA"/>
</dbReference>
<dbReference type="SUPFAM" id="SSF88713">
    <property type="entry name" value="Glycoside hydrolase/deacetylase"/>
    <property type="match status" value="1"/>
</dbReference>
<dbReference type="InterPro" id="IPR050248">
    <property type="entry name" value="Polysacc_deacetylase_ArnD"/>
</dbReference>
<dbReference type="PANTHER" id="PTHR10587">
    <property type="entry name" value="GLYCOSYL TRANSFERASE-RELATED"/>
    <property type="match status" value="1"/>
</dbReference>
<comment type="caution">
    <text evidence="3">The sequence shown here is derived from an EMBL/GenBank/DDBJ whole genome shotgun (WGS) entry which is preliminary data.</text>
</comment>
<keyword evidence="1" id="KW-0472">Membrane</keyword>
<dbReference type="Pfam" id="PF01522">
    <property type="entry name" value="Polysacc_deac_1"/>
    <property type="match status" value="1"/>
</dbReference>
<feature type="domain" description="NodB homology" evidence="2">
    <location>
        <begin position="101"/>
        <end position="291"/>
    </location>
</feature>
<evidence type="ECO:0000256" key="1">
    <source>
        <dbReference type="SAM" id="Phobius"/>
    </source>
</evidence>
<dbReference type="Gene3D" id="3.20.20.370">
    <property type="entry name" value="Glycoside hydrolase/deacetylase"/>
    <property type="match status" value="1"/>
</dbReference>
<sequence length="307" mass="34304">MSEQEHKVLKEQRNRRKRVQHIRIGIITVISVWMILSIVITCILCAKVVSLQKQINILTGDYDSSTAVSAKVNQSASDTADIKLTQNTSDKENLATAEDLHKVYLTFDDGPSDNTNAILDVLDDYNVKATFFVTGKEDEASKAAYKRIVDEGHTIAMHSYSHKYSDIYASKEAFQNDFERIQNLIYDTTGVECRYYRFPGGSSNKVSNTDMSEFISYLNDQGITYFDWNVSSGDATSHAFTADELVENVMSDVVKYKTSVVLLHDATAKTTTVQALPAMIEALQQSGAMLLPIDEDTTVIQHVSIQQ</sequence>
<dbReference type="RefSeq" id="WP_118534739.1">
    <property type="nucleotide sequence ID" value="NZ_JACOPG010000001.1"/>
</dbReference>
<organism evidence="3 4">
    <name type="scientific">Roseburia lenta</name>
    <dbReference type="NCBI Taxonomy" id="2763061"/>
    <lineage>
        <taxon>Bacteria</taxon>
        <taxon>Bacillati</taxon>
        <taxon>Bacillota</taxon>
        <taxon>Clostridia</taxon>
        <taxon>Lachnospirales</taxon>
        <taxon>Lachnospiraceae</taxon>
        <taxon>Roseburia</taxon>
    </lineage>
</organism>
<proteinExistence type="predicted"/>
<feature type="transmembrane region" description="Helical" evidence="1">
    <location>
        <begin position="21"/>
        <end position="49"/>
    </location>
</feature>
<dbReference type="CDD" id="cd10944">
    <property type="entry name" value="CE4_SmPgdA_like"/>
    <property type="match status" value="1"/>
</dbReference>
<dbReference type="PANTHER" id="PTHR10587:SF125">
    <property type="entry name" value="POLYSACCHARIDE DEACETYLASE YHEN-RELATED"/>
    <property type="match status" value="1"/>
</dbReference>
<dbReference type="Proteomes" id="UP000643810">
    <property type="component" value="Unassembled WGS sequence"/>
</dbReference>
<dbReference type="InterPro" id="IPR002509">
    <property type="entry name" value="NODB_dom"/>
</dbReference>
<reference evidence="3 4" key="1">
    <citation type="submission" date="2020-08" db="EMBL/GenBank/DDBJ databases">
        <title>Genome public.</title>
        <authorList>
            <person name="Liu C."/>
            <person name="Sun Q."/>
        </authorList>
    </citation>
    <scope>NUCLEOTIDE SEQUENCE [LARGE SCALE GENOMIC DNA]</scope>
    <source>
        <strain evidence="3 4">NSJ-9</strain>
    </source>
</reference>